<dbReference type="InterPro" id="IPR000306">
    <property type="entry name" value="Znf_FYVE"/>
</dbReference>
<evidence type="ECO:0000256" key="1">
    <source>
        <dbReference type="ARBA" id="ARBA00022723"/>
    </source>
</evidence>
<feature type="repeat" description="ANK" evidence="6">
    <location>
        <begin position="880"/>
        <end position="912"/>
    </location>
</feature>
<dbReference type="AlphaFoldDB" id="A0A915DVL8"/>
<feature type="repeat" description="ANK" evidence="6">
    <location>
        <begin position="267"/>
        <end position="299"/>
    </location>
</feature>
<keyword evidence="2" id="KW-0677">Repeat</keyword>
<dbReference type="Pfam" id="PF01363">
    <property type="entry name" value="FYVE"/>
    <property type="match status" value="1"/>
</dbReference>
<keyword evidence="4" id="KW-0862">Zinc</keyword>
<feature type="repeat" description="ANK" evidence="6">
    <location>
        <begin position="575"/>
        <end position="607"/>
    </location>
</feature>
<dbReference type="SMART" id="SM00248">
    <property type="entry name" value="ANK"/>
    <property type="match status" value="20"/>
</dbReference>
<dbReference type="InterPro" id="IPR036770">
    <property type="entry name" value="Ankyrin_rpt-contain_sf"/>
</dbReference>
<dbReference type="FunFam" id="3.30.40.10:FF:000104">
    <property type="entry name" value="Ankyrin repeat and FYVE domain-containing 1"/>
    <property type="match status" value="1"/>
</dbReference>
<dbReference type="PANTHER" id="PTHR24123">
    <property type="entry name" value="ANKYRIN REPEAT-CONTAINING"/>
    <property type="match status" value="1"/>
</dbReference>
<evidence type="ECO:0000256" key="5">
    <source>
        <dbReference type="ARBA" id="ARBA00023043"/>
    </source>
</evidence>
<keyword evidence="3 7" id="KW-0863">Zinc-finger</keyword>
<keyword evidence="11" id="KW-1185">Reference proteome</keyword>
<dbReference type="CDD" id="cd15728">
    <property type="entry name" value="FYVE_ANFY1"/>
    <property type="match status" value="1"/>
</dbReference>
<dbReference type="SMART" id="SM00225">
    <property type="entry name" value="BTB"/>
    <property type="match status" value="1"/>
</dbReference>
<feature type="domain" description="FYVE-type" evidence="10">
    <location>
        <begin position="1046"/>
        <end position="1106"/>
    </location>
</feature>
<dbReference type="PRINTS" id="PR01415">
    <property type="entry name" value="ANKYRIN"/>
</dbReference>
<dbReference type="PROSITE" id="PS50097">
    <property type="entry name" value="BTB"/>
    <property type="match status" value="1"/>
</dbReference>
<evidence type="ECO:0000259" key="9">
    <source>
        <dbReference type="PROSITE" id="PS50097"/>
    </source>
</evidence>
<feature type="domain" description="BTB" evidence="9">
    <location>
        <begin position="71"/>
        <end position="128"/>
    </location>
</feature>
<dbReference type="SMART" id="SM00064">
    <property type="entry name" value="FYVE"/>
    <property type="match status" value="1"/>
</dbReference>
<dbReference type="WBParaSite" id="jg23964">
    <property type="protein sequence ID" value="jg23964"/>
    <property type="gene ID" value="jg23964"/>
</dbReference>
<feature type="repeat" description="ANK" evidence="6">
    <location>
        <begin position="406"/>
        <end position="438"/>
    </location>
</feature>
<feature type="coiled-coil region" evidence="8">
    <location>
        <begin position="4"/>
        <end position="31"/>
    </location>
</feature>
<dbReference type="GO" id="GO:0008270">
    <property type="term" value="F:zinc ion binding"/>
    <property type="evidence" value="ECO:0007669"/>
    <property type="project" value="UniProtKB-KW"/>
</dbReference>
<dbReference type="InterPro" id="IPR051165">
    <property type="entry name" value="Multifunctional_ANK_Repeat"/>
</dbReference>
<evidence type="ECO:0000313" key="12">
    <source>
        <dbReference type="WBParaSite" id="jg23964"/>
    </source>
</evidence>
<dbReference type="Gene3D" id="1.25.40.20">
    <property type="entry name" value="Ankyrin repeat-containing domain"/>
    <property type="match status" value="6"/>
</dbReference>
<feature type="repeat" description="ANK" evidence="6">
    <location>
        <begin position="506"/>
        <end position="538"/>
    </location>
</feature>
<dbReference type="Gene3D" id="3.30.40.10">
    <property type="entry name" value="Zinc/RING finger domain, C3HC4 (zinc finger)"/>
    <property type="match status" value="1"/>
</dbReference>
<proteinExistence type="predicted"/>
<evidence type="ECO:0000259" key="10">
    <source>
        <dbReference type="PROSITE" id="PS50178"/>
    </source>
</evidence>
<evidence type="ECO:0000256" key="4">
    <source>
        <dbReference type="ARBA" id="ARBA00022833"/>
    </source>
</evidence>
<keyword evidence="1" id="KW-0479">Metal-binding</keyword>
<dbReference type="PROSITE" id="PS50088">
    <property type="entry name" value="ANK_REPEAT"/>
    <property type="match status" value="8"/>
</dbReference>
<evidence type="ECO:0000256" key="8">
    <source>
        <dbReference type="SAM" id="Coils"/>
    </source>
</evidence>
<feature type="repeat" description="ANK" evidence="6">
    <location>
        <begin position="847"/>
        <end position="879"/>
    </location>
</feature>
<dbReference type="PANTHER" id="PTHR24123:SF33">
    <property type="entry name" value="PROTEIN HOS4"/>
    <property type="match status" value="1"/>
</dbReference>
<dbReference type="InterPro" id="IPR049764">
    <property type="entry name" value="ANFY1_FYVE"/>
</dbReference>
<dbReference type="SUPFAM" id="SSF48403">
    <property type="entry name" value="Ankyrin repeat"/>
    <property type="match status" value="4"/>
</dbReference>
<dbReference type="InterPro" id="IPR013083">
    <property type="entry name" value="Znf_RING/FYVE/PHD"/>
</dbReference>
<dbReference type="InterPro" id="IPR017455">
    <property type="entry name" value="Znf_FYVE-rel"/>
</dbReference>
<feature type="repeat" description="ANK" evidence="6">
    <location>
        <begin position="234"/>
        <end position="266"/>
    </location>
</feature>
<dbReference type="Proteomes" id="UP000887574">
    <property type="component" value="Unplaced"/>
</dbReference>
<organism evidence="11 12">
    <name type="scientific">Ditylenchus dipsaci</name>
    <dbReference type="NCBI Taxonomy" id="166011"/>
    <lineage>
        <taxon>Eukaryota</taxon>
        <taxon>Metazoa</taxon>
        <taxon>Ecdysozoa</taxon>
        <taxon>Nematoda</taxon>
        <taxon>Chromadorea</taxon>
        <taxon>Rhabditida</taxon>
        <taxon>Tylenchina</taxon>
        <taxon>Tylenchomorpha</taxon>
        <taxon>Sphaerularioidea</taxon>
        <taxon>Anguinidae</taxon>
        <taxon>Anguininae</taxon>
        <taxon>Ditylenchus</taxon>
    </lineage>
</organism>
<evidence type="ECO:0000256" key="3">
    <source>
        <dbReference type="ARBA" id="ARBA00022771"/>
    </source>
</evidence>
<dbReference type="Pfam" id="PF00651">
    <property type="entry name" value="BTB"/>
    <property type="match status" value="1"/>
</dbReference>
<dbReference type="InterPro" id="IPR000210">
    <property type="entry name" value="BTB/POZ_dom"/>
</dbReference>
<reference evidence="12" key="1">
    <citation type="submission" date="2022-11" db="UniProtKB">
        <authorList>
            <consortium name="WormBaseParasite"/>
        </authorList>
    </citation>
    <scope>IDENTIFICATION</scope>
</reference>
<name>A0A915DVL8_9BILA</name>
<evidence type="ECO:0000256" key="2">
    <source>
        <dbReference type="ARBA" id="ARBA00022737"/>
    </source>
</evidence>
<dbReference type="SUPFAM" id="SSF57903">
    <property type="entry name" value="FYVE/PHD zinc finger"/>
    <property type="match status" value="1"/>
</dbReference>
<accession>A0A915DVL8</accession>
<keyword evidence="8" id="KW-0175">Coiled coil</keyword>
<dbReference type="PROSITE" id="PS50297">
    <property type="entry name" value="ANK_REP_REGION"/>
    <property type="match status" value="4"/>
</dbReference>
<dbReference type="SUPFAM" id="SSF54695">
    <property type="entry name" value="POZ domain"/>
    <property type="match status" value="1"/>
</dbReference>
<sequence length="1122" mass="124030">MNHLELLRNEHLQLQTRYAELQRRYDILEAARVLRCVENGECDTSTNPDGDSFVKRLLDTVVHLYNKDLYSDITIHFDGRQLRGHRFVLAARTDFWGDLSNAERIELNDISFSVGQILLKWIYTDSLDDHLGDSYILDLLSAALKFQLENLKLRCEALLISRLEVDNSCFRKMERFQPEHFKDMSAPLLYKMLKRRSKHVLNSIIGLEREDVLFLYLIENDSKLVELLNQPDDLDILPLELSFETSQLNIAKSLVEHGADLNKLDANGLSFLWKAIQKGKIDVCEFLVNHGANVDYVNKDSGDTLLHILAKSKMKEEAVGQWASSHIDRFEVNALDINGRTPLMVAIQWGNEKIFNLIVKQEKADANIKDLKYKTALEMALLDKNNLDMAEELVQRKADVNAMDSKDQTLFHKAVCSSNFAAIQFLAKHGADVNKPNSNGSTPLHLFLHSLPAHGEISPTHLDILTILLKSGADPIQRETSSGVFQSPKLEQGKGQGLPLSVLDKEGRSPLWCSLLAGKFDTAKLLLDAGADVNEKSTQENSQPPLLIRAIQAKRDDITRFLLDNKAIAAVTSPDGFTCLNLAVEEGLTPTVDYLCKLGANLNHPNPKTKLIPLWTALQKGDYGTAEVLVGHGSDTEGWAPSDEQSVEEETLLHRAIDQCNQKAAVFLIKSGCNVNALRRLRDPGELVAAASPTTNGSPKSTTSNLPNLRQTPLHISVQWGLADVSKALISNLNCKIDAQDCDGRTAAHIAVMEQDQATLDLLLSHPDPSALGVRDRYGQTPLALAMKHKYNKAAEAICQRLPHAAVQVNGSGENLLHCAVKANDLESVLFLLGLQVDVNIATQDQDRLTALHICAQIGSELVLRNLLLAGAEVNSQNAHGQTALHLAAMGDHSDLCTVLLDNAADPNILDVEGNNALHSAVSQGAANSTQLLLLESNVDYFAANKKRQNIMHLCAINVGIVSAEVFLTILEVHPNFPLEIPDMYGNTLFLLSFLNANAELCRLALKNGACMGVVNHHGQTVFNIDTPTKQLLFGLLDGLEREPRWAEGEQCSECEAKFTLTMRKHHCRHCGRLVCAKCSEHQMPIVKYNLAKNVRVCQICYDVLTMGASNTTAITNQGPVF</sequence>
<keyword evidence="5 6" id="KW-0040">ANK repeat</keyword>
<dbReference type="InterPro" id="IPR002110">
    <property type="entry name" value="Ankyrin_rpt"/>
</dbReference>
<dbReference type="PROSITE" id="PS50178">
    <property type="entry name" value="ZF_FYVE"/>
    <property type="match status" value="1"/>
</dbReference>
<dbReference type="InterPro" id="IPR011333">
    <property type="entry name" value="SKP1/BTB/POZ_sf"/>
</dbReference>
<feature type="repeat" description="ANK" evidence="6">
    <location>
        <begin position="812"/>
        <end position="844"/>
    </location>
</feature>
<protein>
    <submittedName>
        <fullName evidence="12">Ankyrin repeat and FYVE domain-containing protein 1</fullName>
    </submittedName>
</protein>
<dbReference type="Gene3D" id="3.30.710.10">
    <property type="entry name" value="Potassium Channel Kv1.1, Chain A"/>
    <property type="match status" value="1"/>
</dbReference>
<dbReference type="Pfam" id="PF12796">
    <property type="entry name" value="Ank_2"/>
    <property type="match status" value="6"/>
</dbReference>
<dbReference type="InterPro" id="IPR011011">
    <property type="entry name" value="Znf_FYVE_PHD"/>
</dbReference>
<evidence type="ECO:0000256" key="7">
    <source>
        <dbReference type="PROSITE-ProRule" id="PRU00091"/>
    </source>
</evidence>
<dbReference type="Pfam" id="PF00023">
    <property type="entry name" value="Ank"/>
    <property type="match status" value="2"/>
</dbReference>
<evidence type="ECO:0000256" key="6">
    <source>
        <dbReference type="PROSITE-ProRule" id="PRU00023"/>
    </source>
</evidence>
<evidence type="ECO:0000313" key="11">
    <source>
        <dbReference type="Proteomes" id="UP000887574"/>
    </source>
</evidence>